<evidence type="ECO:0000313" key="5">
    <source>
        <dbReference type="Proteomes" id="UP000092583"/>
    </source>
</evidence>
<keyword evidence="2" id="KW-0812">Transmembrane</keyword>
<feature type="transmembrane region" description="Helical" evidence="2">
    <location>
        <begin position="21"/>
        <end position="43"/>
    </location>
</feature>
<keyword evidence="2" id="KW-1133">Transmembrane helix</keyword>
<dbReference type="Pfam" id="PF24535">
    <property type="entry name" value="DUF7598"/>
    <property type="match status" value="1"/>
</dbReference>
<dbReference type="AlphaFoldDB" id="A0A1B9IJ89"/>
<accession>A0A1B9IJ89</accession>
<evidence type="ECO:0000313" key="4">
    <source>
        <dbReference type="EMBL" id="OCF55533.1"/>
    </source>
</evidence>
<protein>
    <recommendedName>
        <fullName evidence="3">DUF7598 domain-containing protein</fullName>
    </recommendedName>
</protein>
<feature type="transmembrane region" description="Helical" evidence="2">
    <location>
        <begin position="113"/>
        <end position="138"/>
    </location>
</feature>
<feature type="compositionally biased region" description="Low complexity" evidence="1">
    <location>
        <begin position="206"/>
        <end position="235"/>
    </location>
</feature>
<keyword evidence="5" id="KW-1185">Reference proteome</keyword>
<organism evidence="4 5">
    <name type="scientific">Kwoniella mangroviensis CBS 10435</name>
    <dbReference type="NCBI Taxonomy" id="1331196"/>
    <lineage>
        <taxon>Eukaryota</taxon>
        <taxon>Fungi</taxon>
        <taxon>Dikarya</taxon>
        <taxon>Basidiomycota</taxon>
        <taxon>Agaricomycotina</taxon>
        <taxon>Tremellomycetes</taxon>
        <taxon>Tremellales</taxon>
        <taxon>Cryptococcaceae</taxon>
        <taxon>Kwoniella</taxon>
    </lineage>
</organism>
<dbReference type="STRING" id="1331196.A0A1B9IJ89"/>
<dbReference type="InterPro" id="IPR056019">
    <property type="entry name" value="DUF7598"/>
</dbReference>
<evidence type="ECO:0000259" key="3">
    <source>
        <dbReference type="Pfam" id="PF24535"/>
    </source>
</evidence>
<feature type="transmembrane region" description="Helical" evidence="2">
    <location>
        <begin position="150"/>
        <end position="169"/>
    </location>
</feature>
<evidence type="ECO:0000256" key="1">
    <source>
        <dbReference type="SAM" id="MobiDB-lite"/>
    </source>
</evidence>
<gene>
    <name evidence="4" type="ORF">L486_07017</name>
</gene>
<evidence type="ECO:0000256" key="2">
    <source>
        <dbReference type="SAM" id="Phobius"/>
    </source>
</evidence>
<keyword evidence="2" id="KW-0472">Membrane</keyword>
<reference evidence="4 5" key="1">
    <citation type="submission" date="2013-07" db="EMBL/GenBank/DDBJ databases">
        <title>The Genome Sequence of Kwoniella mangroviensis CBS10435.</title>
        <authorList>
            <consortium name="The Broad Institute Genome Sequencing Platform"/>
            <person name="Cuomo C."/>
            <person name="Litvintseva A."/>
            <person name="Chen Y."/>
            <person name="Heitman J."/>
            <person name="Sun S."/>
            <person name="Springer D."/>
            <person name="Dromer F."/>
            <person name="Young S.K."/>
            <person name="Zeng Q."/>
            <person name="Gargeya S."/>
            <person name="Fitzgerald M."/>
            <person name="Abouelleil A."/>
            <person name="Alvarado L."/>
            <person name="Berlin A.M."/>
            <person name="Chapman S.B."/>
            <person name="Dewar J."/>
            <person name="Goldberg J."/>
            <person name="Griggs A."/>
            <person name="Gujja S."/>
            <person name="Hansen M."/>
            <person name="Howarth C."/>
            <person name="Imamovic A."/>
            <person name="Larimer J."/>
            <person name="McCowan C."/>
            <person name="Murphy C."/>
            <person name="Pearson M."/>
            <person name="Priest M."/>
            <person name="Roberts A."/>
            <person name="Saif S."/>
            <person name="Shea T."/>
            <person name="Sykes S."/>
            <person name="Wortman J."/>
            <person name="Nusbaum C."/>
            <person name="Birren B."/>
        </authorList>
    </citation>
    <scope>NUCLEOTIDE SEQUENCE [LARGE SCALE GENOMIC DNA]</scope>
    <source>
        <strain evidence="4 5">CBS 10435</strain>
    </source>
</reference>
<dbReference type="EMBL" id="KI669466">
    <property type="protein sequence ID" value="OCF55533.1"/>
    <property type="molecule type" value="Genomic_DNA"/>
</dbReference>
<reference evidence="5" key="2">
    <citation type="submission" date="2013-12" db="EMBL/GenBank/DDBJ databases">
        <title>Evolution of pathogenesis and genome organization in the Tremellales.</title>
        <authorList>
            <person name="Cuomo C."/>
            <person name="Litvintseva A."/>
            <person name="Heitman J."/>
            <person name="Chen Y."/>
            <person name="Sun S."/>
            <person name="Springer D."/>
            <person name="Dromer F."/>
            <person name="Young S."/>
            <person name="Zeng Q."/>
            <person name="Chapman S."/>
            <person name="Gujja S."/>
            <person name="Saif S."/>
            <person name="Birren B."/>
        </authorList>
    </citation>
    <scope>NUCLEOTIDE SEQUENCE [LARGE SCALE GENOMIC DNA]</scope>
    <source>
        <strain evidence="5">CBS 10435</strain>
    </source>
</reference>
<proteinExistence type="predicted"/>
<dbReference type="Proteomes" id="UP000092583">
    <property type="component" value="Unassembled WGS sequence"/>
</dbReference>
<dbReference type="OrthoDB" id="5327148at2759"/>
<feature type="domain" description="DUF7598" evidence="3">
    <location>
        <begin position="82"/>
        <end position="140"/>
    </location>
</feature>
<name>A0A1B9IJ89_9TREE</name>
<feature type="region of interest" description="Disordered" evidence="1">
    <location>
        <begin position="199"/>
        <end position="263"/>
    </location>
</feature>
<sequence>MSPEKTLKPFLPSRPSGPVFIGLNILRLLSIIALLLVLAANVVTMADDIKAIKSSNASNSESEEDCEYYEYSSVPDQTGGPFWSILNRIFIIFECILLTMSEVGIPRRLFEEWIPILGPAHGLGCLGVFQALIGAQVLSHYCELFPQCSSWLLFIVGCFNILAGIFLRAGAKKKRLIFSWENVSSLTPQTRMAATAWDMVSEKKPPSSSSSAPSESGAPPLTRSTTSSSDTPLLPETKNKTIPGAKFGEFGFGRQGEKQAAERGWKINKPSEVLPRESSSNCTLLVGVGNEPLTMSCWTGYAI</sequence>